<sequence>MMSIACKNDEVAISHQCAPFPSIDELSYCFDFLTPFALSAASCVCHTWNMMSQQVLGKMKELVLGKTKWIRYGNIGDEPCISAKGLLNLFSQAVNAEAFLIPAYLDNVAMKNVIIEKDIVKSSRIELEMLLNIDQTYWMIIGESTKDPCHSDVKLYAPTVIEAIIILTFSRYFQQRPSTEIVCQEKTRIGPHTVYIACKKVYNKVHIFGNFTRTPRHNMVQIFGRN</sequence>
<organism evidence="1 2">
    <name type="scientific">Simkania negevensis (strain ATCC VR-1471 / DSM 27360 / Z)</name>
    <dbReference type="NCBI Taxonomy" id="331113"/>
    <lineage>
        <taxon>Bacteria</taxon>
        <taxon>Pseudomonadati</taxon>
        <taxon>Chlamydiota</taxon>
        <taxon>Chlamydiia</taxon>
        <taxon>Parachlamydiales</taxon>
        <taxon>Simkaniaceae</taxon>
        <taxon>Simkania</taxon>
    </lineage>
</organism>
<gene>
    <name evidence="1" type="ordered locus">SNE_A22170</name>
</gene>
<dbReference type="Proteomes" id="UP000000496">
    <property type="component" value="Chromosome gsn.131"/>
</dbReference>
<dbReference type="EMBL" id="FR872582">
    <property type="protein sequence ID" value="CCB90094.1"/>
    <property type="molecule type" value="Genomic_DNA"/>
</dbReference>
<dbReference type="RefSeq" id="WP_013944560.1">
    <property type="nucleotide sequence ID" value="NC_015713.1"/>
</dbReference>
<reference key="1">
    <citation type="journal article" date="2011" name="Mol. Biol. Evol.">
        <title>Unity in variety -- the pan-genome of the Chlamydiae.</title>
        <authorList>
            <person name="Collingro A."/>
            <person name="Tischler P."/>
            <person name="Weinmaier T."/>
            <person name="Penz T."/>
            <person name="Heinz E."/>
            <person name="Brunham R.C."/>
            <person name="Read T.D."/>
            <person name="Bavoil P.M."/>
            <person name="Sachse K."/>
            <person name="Kahane S."/>
            <person name="Friedman M.G."/>
            <person name="Rattei T."/>
            <person name="Myers G.S.A."/>
            <person name="Horn M."/>
        </authorList>
    </citation>
    <scope>NUCLEOTIDE SEQUENCE</scope>
    <source>
        <strain>Z</strain>
    </source>
</reference>
<dbReference type="HOGENOM" id="CLU_1224069_0_0_0"/>
<keyword evidence="2" id="KW-1185">Reference proteome</keyword>
<evidence type="ECO:0008006" key="3">
    <source>
        <dbReference type="Google" id="ProtNLM"/>
    </source>
</evidence>
<dbReference type="KEGG" id="sng:SNE_A22170"/>
<protein>
    <recommendedName>
        <fullName evidence="3">F-box domain-containing protein</fullName>
    </recommendedName>
</protein>
<proteinExistence type="predicted"/>
<dbReference type="AlphaFoldDB" id="F8L456"/>
<evidence type="ECO:0000313" key="2">
    <source>
        <dbReference type="Proteomes" id="UP000000496"/>
    </source>
</evidence>
<reference evidence="1 2" key="2">
    <citation type="journal article" date="2011" name="Mol. Biol. Evol.">
        <title>Unity in variety--the pan-genome of the Chlamydiae.</title>
        <authorList>
            <person name="Collingro A."/>
            <person name="Tischler P."/>
            <person name="Weinmaier T."/>
            <person name="Penz T."/>
            <person name="Heinz E."/>
            <person name="Brunham R.C."/>
            <person name="Read T.D."/>
            <person name="Bavoil P.M."/>
            <person name="Sachse K."/>
            <person name="Kahane S."/>
            <person name="Friedman M.G."/>
            <person name="Rattei T."/>
            <person name="Myers G.S."/>
            <person name="Horn M."/>
        </authorList>
    </citation>
    <scope>NUCLEOTIDE SEQUENCE [LARGE SCALE GENOMIC DNA]</scope>
    <source>
        <strain evidence="2">ATCC VR-1471 / Z</strain>
    </source>
</reference>
<accession>F8L456</accession>
<evidence type="ECO:0000313" key="1">
    <source>
        <dbReference type="EMBL" id="CCB90094.1"/>
    </source>
</evidence>
<name>F8L456_SIMNZ</name>